<dbReference type="InterPro" id="IPR004875">
    <property type="entry name" value="DDE_SF_endonuclease_dom"/>
</dbReference>
<proteinExistence type="predicted"/>
<reference evidence="3 4" key="1">
    <citation type="submission" date="2015-09" db="EMBL/GenBank/DDBJ databases">
        <title>Trachymyrmex cornetzi WGS genome.</title>
        <authorList>
            <person name="Nygaard S."/>
            <person name="Hu H."/>
            <person name="Boomsma J."/>
            <person name="Zhang G."/>
        </authorList>
    </citation>
    <scope>NUCLEOTIDE SEQUENCE [LARGE SCALE GENOMIC DNA]</scope>
    <source>
        <strain evidence="3">Tcor2-1</strain>
        <tissue evidence="3">Whole body</tissue>
    </source>
</reference>
<evidence type="ECO:0000259" key="1">
    <source>
        <dbReference type="Pfam" id="PF03184"/>
    </source>
</evidence>
<gene>
    <name evidence="3" type="ORF">ALC57_18378</name>
</gene>
<dbReference type="AlphaFoldDB" id="A0A151IS57"/>
<organism evidence="3 4">
    <name type="scientific">Trachymyrmex cornetzi</name>
    <dbReference type="NCBI Taxonomy" id="471704"/>
    <lineage>
        <taxon>Eukaryota</taxon>
        <taxon>Metazoa</taxon>
        <taxon>Ecdysozoa</taxon>
        <taxon>Arthropoda</taxon>
        <taxon>Hexapoda</taxon>
        <taxon>Insecta</taxon>
        <taxon>Pterygota</taxon>
        <taxon>Neoptera</taxon>
        <taxon>Endopterygota</taxon>
        <taxon>Hymenoptera</taxon>
        <taxon>Apocrita</taxon>
        <taxon>Aculeata</taxon>
        <taxon>Formicoidea</taxon>
        <taxon>Formicidae</taxon>
        <taxon>Myrmicinae</taxon>
        <taxon>Trachymyrmex</taxon>
    </lineage>
</organism>
<feature type="domain" description="DDE-1" evidence="1">
    <location>
        <begin position="161"/>
        <end position="273"/>
    </location>
</feature>
<dbReference type="EMBL" id="KQ981096">
    <property type="protein sequence ID" value="KYN09510.1"/>
    <property type="molecule type" value="Genomic_DNA"/>
</dbReference>
<evidence type="ECO:0000313" key="4">
    <source>
        <dbReference type="Proteomes" id="UP000078492"/>
    </source>
</evidence>
<dbReference type="STRING" id="471704.A0A151IS57"/>
<dbReference type="Proteomes" id="UP000078492">
    <property type="component" value="Unassembled WGS sequence"/>
</dbReference>
<keyword evidence="4" id="KW-1185">Reference proteome</keyword>
<evidence type="ECO:0008006" key="5">
    <source>
        <dbReference type="Google" id="ProtNLM"/>
    </source>
</evidence>
<accession>A0A151IS57</accession>
<dbReference type="Pfam" id="PF03184">
    <property type="entry name" value="DDE_1"/>
    <property type="match status" value="1"/>
</dbReference>
<dbReference type="InterPro" id="IPR007350">
    <property type="entry name" value="Transposase_Tc5_C"/>
</dbReference>
<sequence>MNPKNILKLLTIAFDQPQYNLESIINEDEKAFSFQIESFIKNAIQDSLFVETYSALSFENKNTIPESISIENDGDNFNIDENFYFCATPNEEIDKEKILIVGENNVWNSDQSGFNLEMYIGRTLSFKGELKVEALTQSINSMTHSYTIQSIISASGVLVSPLLIVLQGTDGKFGPRIQKNLFKAENVLVFTSNSGKLTSALVKTWFQEVFLPSSSDKSVLLLDSRSGQNSKLFESFPKSKKLIQIENIPAGTTGMIQPLDVFFFRSWKNFIRYFSGTVVLYNHDINLHHRNNIIKLQSLIHIQFSSPRFKNLIKYAWYKSGYISEKLPEFDNPSVDYCFKKCAAICNLCSTSTVIRCAWSKKSLCMNHFFTDYHICKNFQE</sequence>
<dbReference type="Pfam" id="PF04236">
    <property type="entry name" value="Transp_Tc5_C"/>
    <property type="match status" value="1"/>
</dbReference>
<evidence type="ECO:0000259" key="2">
    <source>
        <dbReference type="Pfam" id="PF04236"/>
    </source>
</evidence>
<protein>
    <recommendedName>
        <fullName evidence="5">Transposase Tc5 C-terminal domain-containing protein</fullName>
    </recommendedName>
</protein>
<feature type="domain" description="Transposase Tc5 C-terminal" evidence="2">
    <location>
        <begin position="317"/>
        <end position="376"/>
    </location>
</feature>
<dbReference type="GO" id="GO:0003676">
    <property type="term" value="F:nucleic acid binding"/>
    <property type="evidence" value="ECO:0007669"/>
    <property type="project" value="InterPro"/>
</dbReference>
<evidence type="ECO:0000313" key="3">
    <source>
        <dbReference type="EMBL" id="KYN09510.1"/>
    </source>
</evidence>
<name>A0A151IS57_9HYME</name>